<organism evidence="5">
    <name type="scientific">Enterobius vermicularis</name>
    <name type="common">Human pinworm</name>
    <dbReference type="NCBI Taxonomy" id="51028"/>
    <lineage>
        <taxon>Eukaryota</taxon>
        <taxon>Metazoa</taxon>
        <taxon>Ecdysozoa</taxon>
        <taxon>Nematoda</taxon>
        <taxon>Chromadorea</taxon>
        <taxon>Rhabditida</taxon>
        <taxon>Spirurina</taxon>
        <taxon>Oxyuridomorpha</taxon>
        <taxon>Oxyuroidea</taxon>
        <taxon>Oxyuridae</taxon>
        <taxon>Enterobius</taxon>
    </lineage>
</organism>
<feature type="compositionally biased region" description="Basic and acidic residues" evidence="1">
    <location>
        <begin position="330"/>
        <end position="339"/>
    </location>
</feature>
<dbReference type="EMBL" id="UXUI01007623">
    <property type="protein sequence ID" value="VDD88414.1"/>
    <property type="molecule type" value="Genomic_DNA"/>
</dbReference>
<feature type="compositionally biased region" description="Polar residues" evidence="1">
    <location>
        <begin position="47"/>
        <end position="57"/>
    </location>
</feature>
<dbReference type="InterPro" id="IPR007275">
    <property type="entry name" value="YTH_domain"/>
</dbReference>
<evidence type="ECO:0000313" key="4">
    <source>
        <dbReference type="Proteomes" id="UP000274131"/>
    </source>
</evidence>
<dbReference type="AlphaFoldDB" id="A0A158QA14"/>
<feature type="compositionally biased region" description="Basic and acidic residues" evidence="1">
    <location>
        <begin position="416"/>
        <end position="431"/>
    </location>
</feature>
<dbReference type="STRING" id="51028.A0A158QA14"/>
<feature type="region of interest" description="Disordered" evidence="1">
    <location>
        <begin position="25"/>
        <end position="76"/>
    </location>
</feature>
<feature type="compositionally biased region" description="Basic and acidic residues" evidence="1">
    <location>
        <begin position="33"/>
        <end position="46"/>
    </location>
</feature>
<proteinExistence type="predicted"/>
<dbReference type="Proteomes" id="UP000274131">
    <property type="component" value="Unassembled WGS sequence"/>
</dbReference>
<dbReference type="Pfam" id="PF04146">
    <property type="entry name" value="YTH"/>
    <property type="match status" value="1"/>
</dbReference>
<dbReference type="Gene3D" id="3.10.590.10">
    <property type="entry name" value="ph1033 like domains"/>
    <property type="match status" value="1"/>
</dbReference>
<name>A0A158QA14_ENTVE</name>
<feature type="region of interest" description="Disordered" evidence="1">
    <location>
        <begin position="191"/>
        <end position="211"/>
    </location>
</feature>
<evidence type="ECO:0000256" key="1">
    <source>
        <dbReference type="SAM" id="MobiDB-lite"/>
    </source>
</evidence>
<reference evidence="5" key="1">
    <citation type="submission" date="2016-04" db="UniProtKB">
        <authorList>
            <consortium name="WormBaseParasite"/>
        </authorList>
    </citation>
    <scope>IDENTIFICATION</scope>
</reference>
<gene>
    <name evidence="3" type="ORF">EVEC_LOCUS3557</name>
</gene>
<evidence type="ECO:0000313" key="5">
    <source>
        <dbReference type="WBParaSite" id="EVEC_0000384901-mRNA-1"/>
    </source>
</evidence>
<feature type="region of interest" description="Disordered" evidence="1">
    <location>
        <begin position="318"/>
        <end position="431"/>
    </location>
</feature>
<protein>
    <submittedName>
        <fullName evidence="5">YTH domain-containing protein</fullName>
    </submittedName>
</protein>
<feature type="compositionally biased region" description="Basic and acidic residues" evidence="1">
    <location>
        <begin position="372"/>
        <end position="395"/>
    </location>
</feature>
<feature type="compositionally biased region" description="Basic and acidic residues" evidence="1">
    <location>
        <begin position="191"/>
        <end position="205"/>
    </location>
</feature>
<dbReference type="OrthoDB" id="5842105at2759"/>
<evidence type="ECO:0000259" key="2">
    <source>
        <dbReference type="PROSITE" id="PS50882"/>
    </source>
</evidence>
<feature type="domain" description="YTH" evidence="2">
    <location>
        <begin position="118"/>
        <end position="258"/>
    </location>
</feature>
<dbReference type="WBParaSite" id="EVEC_0000384901-mRNA-1">
    <property type="protein sequence ID" value="EVEC_0000384901-mRNA-1"/>
    <property type="gene ID" value="EVEC_0000384901"/>
</dbReference>
<dbReference type="PROSITE" id="PS50882">
    <property type="entry name" value="YTH"/>
    <property type="match status" value="1"/>
</dbReference>
<dbReference type="GO" id="GO:0003723">
    <property type="term" value="F:RNA binding"/>
    <property type="evidence" value="ECO:0007669"/>
    <property type="project" value="InterPro"/>
</dbReference>
<sequence>MSEDEAGKSKGDCFLLGGPTFYDPNDDANDAISEVKNDPEHVEKSEVTSIKTSKQKCNGNSINGSSHHSHHTPDRDLVYDDSNADDILELDTDDLIIQDECCDEEIRESVEIEALMHRAQFFLAKSCKENIRIAKEKSLWTTTRTIEKLIGEAFLKASVVILVFLARGADHFAGFAKVCSQALYKGQPAIRRKEEKKKSTKERPRSPSRRKYFHSSGRVVLPSLFENRVSYTQFKRAKRDLSLEELYEKIKHDELQLLLGSSPLSNFTRRELFLEVGSFERSPHSLLYDAVNVPLAGRISYHHRERSHIPSLLDGFSRLSSRQSPRRPTRLLDEIHGGSERFGGYSKRRDYPRLPERERGRDAPGSSKGSRSSRDQKELKSSKTKEELRKSESRKSTKRRTPLKDAESSSSKKHCRSPERSSRSTVKEADKHSEQCLFVWFLGKGTFNKGFRSRVHDMPTVE</sequence>
<accession>A0A158QA14</accession>
<keyword evidence="4" id="KW-1185">Reference proteome</keyword>
<feature type="compositionally biased region" description="Basic and acidic residues" evidence="1">
    <location>
        <begin position="347"/>
        <end position="362"/>
    </location>
</feature>
<evidence type="ECO:0000313" key="3">
    <source>
        <dbReference type="EMBL" id="VDD88414.1"/>
    </source>
</evidence>
<reference evidence="3 4" key="2">
    <citation type="submission" date="2018-10" db="EMBL/GenBank/DDBJ databases">
        <authorList>
            <consortium name="Pathogen Informatics"/>
        </authorList>
    </citation>
    <scope>NUCLEOTIDE SEQUENCE [LARGE SCALE GENOMIC DNA]</scope>
</reference>